<dbReference type="AlphaFoldDB" id="A0A383D4C2"/>
<protein>
    <submittedName>
        <fullName evidence="1">Uncharacterized protein</fullName>
    </submittedName>
</protein>
<reference evidence="1" key="1">
    <citation type="submission" date="2018-05" db="EMBL/GenBank/DDBJ databases">
        <authorList>
            <person name="Lanie J.A."/>
            <person name="Ng W.-L."/>
            <person name="Kazmierczak K.M."/>
            <person name="Andrzejewski T.M."/>
            <person name="Davidsen T.M."/>
            <person name="Wayne K.J."/>
            <person name="Tettelin H."/>
            <person name="Glass J.I."/>
            <person name="Rusch D."/>
            <person name="Podicherti R."/>
            <person name="Tsui H.-C.T."/>
            <person name="Winkler M.E."/>
        </authorList>
    </citation>
    <scope>NUCLEOTIDE SEQUENCE</scope>
</reference>
<gene>
    <name evidence="1" type="ORF">METZ01_LOCUS492018</name>
</gene>
<sequence length="88" mass="10519">MDKKWVTAARDGVNKSYKPFPFFLGESALRIYHFVRMNKELLSPFFGPLVKEEYHATLSRWYYGFEPRRGRQKNLKPQVHFCYNIGTI</sequence>
<organism evidence="1">
    <name type="scientific">marine metagenome</name>
    <dbReference type="NCBI Taxonomy" id="408172"/>
    <lineage>
        <taxon>unclassified sequences</taxon>
        <taxon>metagenomes</taxon>
        <taxon>ecological metagenomes</taxon>
    </lineage>
</organism>
<proteinExistence type="predicted"/>
<dbReference type="EMBL" id="UINC01214092">
    <property type="protein sequence ID" value="SVE39164.1"/>
    <property type="molecule type" value="Genomic_DNA"/>
</dbReference>
<evidence type="ECO:0000313" key="1">
    <source>
        <dbReference type="EMBL" id="SVE39164.1"/>
    </source>
</evidence>
<name>A0A383D4C2_9ZZZZ</name>
<accession>A0A383D4C2</accession>